<keyword evidence="4 6" id="KW-1133">Transmembrane helix</keyword>
<dbReference type="PIRSF" id="PIRSF035875">
    <property type="entry name" value="RNase_BN"/>
    <property type="match status" value="1"/>
</dbReference>
<reference evidence="7 8" key="1">
    <citation type="submission" date="2019-03" db="EMBL/GenBank/DDBJ databases">
        <title>Genomic Encyclopedia of Type Strains, Phase IV (KMG-IV): sequencing the most valuable type-strain genomes for metagenomic binning, comparative biology and taxonomic classification.</title>
        <authorList>
            <person name="Goeker M."/>
        </authorList>
    </citation>
    <scope>NUCLEOTIDE SEQUENCE [LARGE SCALE GENOMIC DNA]</scope>
    <source>
        <strain evidence="7 8">DSM 18792</strain>
    </source>
</reference>
<feature type="transmembrane region" description="Helical" evidence="6">
    <location>
        <begin position="222"/>
        <end position="241"/>
    </location>
</feature>
<dbReference type="OrthoDB" id="9797028at2"/>
<feature type="transmembrane region" description="Helical" evidence="6">
    <location>
        <begin position="186"/>
        <end position="210"/>
    </location>
</feature>
<keyword evidence="3 6" id="KW-0812">Transmembrane</keyword>
<accession>A0A4R1RBI9</accession>
<comment type="caution">
    <text evidence="7">The sequence shown here is derived from an EMBL/GenBank/DDBJ whole genome shotgun (WGS) entry which is preliminary data.</text>
</comment>
<evidence type="ECO:0000313" key="8">
    <source>
        <dbReference type="Proteomes" id="UP000295455"/>
    </source>
</evidence>
<keyword evidence="2" id="KW-1003">Cell membrane</keyword>
<name>A0A4R1RBI9_9FLAO</name>
<dbReference type="Pfam" id="PF03631">
    <property type="entry name" value="Virul_fac_BrkB"/>
    <property type="match status" value="1"/>
</dbReference>
<dbReference type="PANTHER" id="PTHR30213">
    <property type="entry name" value="INNER MEMBRANE PROTEIN YHJD"/>
    <property type="match status" value="1"/>
</dbReference>
<evidence type="ECO:0000256" key="6">
    <source>
        <dbReference type="SAM" id="Phobius"/>
    </source>
</evidence>
<evidence type="ECO:0000256" key="5">
    <source>
        <dbReference type="ARBA" id="ARBA00023136"/>
    </source>
</evidence>
<dbReference type="GO" id="GO:0005886">
    <property type="term" value="C:plasma membrane"/>
    <property type="evidence" value="ECO:0007669"/>
    <property type="project" value="UniProtKB-SubCell"/>
</dbReference>
<keyword evidence="8" id="KW-1185">Reference proteome</keyword>
<gene>
    <name evidence="7" type="ORF">EV196_110106</name>
</gene>
<evidence type="ECO:0000256" key="2">
    <source>
        <dbReference type="ARBA" id="ARBA00022475"/>
    </source>
</evidence>
<dbReference type="AlphaFoldDB" id="A0A4R1RBI9"/>
<dbReference type="EMBL" id="SLUP01000010">
    <property type="protein sequence ID" value="TCL63153.1"/>
    <property type="molecule type" value="Genomic_DNA"/>
</dbReference>
<feature type="transmembrane region" description="Helical" evidence="6">
    <location>
        <begin position="151"/>
        <end position="174"/>
    </location>
</feature>
<feature type="transmembrane region" description="Helical" evidence="6">
    <location>
        <begin position="39"/>
        <end position="62"/>
    </location>
</feature>
<dbReference type="PANTHER" id="PTHR30213:SF1">
    <property type="entry name" value="INNER MEMBRANE PROTEIN YHJD"/>
    <property type="match status" value="1"/>
</dbReference>
<organism evidence="7 8">
    <name type="scientific">Mariniflexile fucanivorans</name>
    <dbReference type="NCBI Taxonomy" id="264023"/>
    <lineage>
        <taxon>Bacteria</taxon>
        <taxon>Pseudomonadati</taxon>
        <taxon>Bacteroidota</taxon>
        <taxon>Flavobacteriia</taxon>
        <taxon>Flavobacteriales</taxon>
        <taxon>Flavobacteriaceae</taxon>
        <taxon>Mariniflexile</taxon>
    </lineage>
</organism>
<evidence type="ECO:0000256" key="1">
    <source>
        <dbReference type="ARBA" id="ARBA00004651"/>
    </source>
</evidence>
<proteinExistence type="predicted"/>
<keyword evidence="5 6" id="KW-0472">Membrane</keyword>
<protein>
    <submittedName>
        <fullName evidence="7">Membrane protein</fullName>
    </submittedName>
</protein>
<evidence type="ECO:0000313" key="7">
    <source>
        <dbReference type="EMBL" id="TCL63153.1"/>
    </source>
</evidence>
<evidence type="ECO:0000256" key="4">
    <source>
        <dbReference type="ARBA" id="ARBA00022989"/>
    </source>
</evidence>
<comment type="subcellular location">
    <subcellularLocation>
        <location evidence="1">Cell membrane</location>
        <topology evidence="1">Multi-pass membrane protein</topology>
    </subcellularLocation>
</comment>
<dbReference type="InterPro" id="IPR017039">
    <property type="entry name" value="Virul_fac_BrkB"/>
</dbReference>
<dbReference type="Proteomes" id="UP000295455">
    <property type="component" value="Unassembled WGS sequence"/>
</dbReference>
<evidence type="ECO:0000256" key="3">
    <source>
        <dbReference type="ARBA" id="ARBA00022692"/>
    </source>
</evidence>
<feature type="transmembrane region" description="Helical" evidence="6">
    <location>
        <begin position="253"/>
        <end position="276"/>
    </location>
</feature>
<dbReference type="RefSeq" id="WP_132219206.1">
    <property type="nucleotide sequence ID" value="NZ_OX156936.1"/>
</dbReference>
<sequence>MDKDTKDNTSFKLTHLPKLLVKTYKSWIDKEPFKLGAVVAYYAILSLPALLIIILNLVGAIWGREIVRGELQSEMSSALGSDTATAILNMIAEKGDAPTSLFATILGIGVLLYGATGVFYQLQNALDDIWGIKQTYSNEIISTLIGRLKSFGFILIFGFLLLISFALTALLTTFANRISNLFSTEIVGIAYILDITISLVFIYILFAAMFKFLPSKHIKWRAVRVGAALTAILFILGKYILSYYFGKTEPGSTYGAAGSIIIVMLWTSYSSLILFFGAQFTKIYSDQYLISTT</sequence>